<dbReference type="Gene3D" id="1.10.240.10">
    <property type="entry name" value="Tyrosyl-Transfer RNA Synthetase"/>
    <property type="match status" value="1"/>
</dbReference>
<organism evidence="1">
    <name type="scientific">marine sediment metagenome</name>
    <dbReference type="NCBI Taxonomy" id="412755"/>
    <lineage>
        <taxon>unclassified sequences</taxon>
        <taxon>metagenomes</taxon>
        <taxon>ecological metagenomes</taxon>
    </lineage>
</organism>
<proteinExistence type="predicted"/>
<evidence type="ECO:0000313" key="1">
    <source>
        <dbReference type="EMBL" id="KKK67620.1"/>
    </source>
</evidence>
<dbReference type="AlphaFoldDB" id="A0A0F8Y230"/>
<sequence>LAASISDALAQFREDRAKMASSPGLVDDVLADGAERAGKIVRETMTEVRQRMNICPTK</sequence>
<comment type="caution">
    <text evidence="1">The sequence shown here is derived from an EMBL/GenBank/DDBJ whole genome shotgun (WGS) entry which is preliminary data.</text>
</comment>
<feature type="non-terminal residue" evidence="1">
    <location>
        <position position="1"/>
    </location>
</feature>
<dbReference type="Gene3D" id="3.40.50.620">
    <property type="entry name" value="HUPs"/>
    <property type="match status" value="1"/>
</dbReference>
<protein>
    <recommendedName>
        <fullName evidence="2">Tryptophan--tRNA ligase</fullName>
    </recommendedName>
</protein>
<accession>A0A0F8Y230</accession>
<reference evidence="1" key="1">
    <citation type="journal article" date="2015" name="Nature">
        <title>Complex archaea that bridge the gap between prokaryotes and eukaryotes.</title>
        <authorList>
            <person name="Spang A."/>
            <person name="Saw J.H."/>
            <person name="Jorgensen S.L."/>
            <person name="Zaremba-Niedzwiedzka K."/>
            <person name="Martijn J."/>
            <person name="Lind A.E."/>
            <person name="van Eijk R."/>
            <person name="Schleper C."/>
            <person name="Guy L."/>
            <person name="Ettema T.J."/>
        </authorList>
    </citation>
    <scope>NUCLEOTIDE SEQUENCE</scope>
</reference>
<gene>
    <name evidence="1" type="ORF">LCGC14_2952270</name>
</gene>
<dbReference type="InterPro" id="IPR014729">
    <property type="entry name" value="Rossmann-like_a/b/a_fold"/>
</dbReference>
<name>A0A0F8Y230_9ZZZZ</name>
<evidence type="ECO:0008006" key="2">
    <source>
        <dbReference type="Google" id="ProtNLM"/>
    </source>
</evidence>
<dbReference type="EMBL" id="LAZR01059521">
    <property type="protein sequence ID" value="KKK67620.1"/>
    <property type="molecule type" value="Genomic_DNA"/>
</dbReference>